<dbReference type="GeneID" id="39977614"/>
<evidence type="ECO:0000256" key="10">
    <source>
        <dbReference type="SAM" id="Coils"/>
    </source>
</evidence>
<evidence type="ECO:0000256" key="7">
    <source>
        <dbReference type="ARBA" id="ARBA00023306"/>
    </source>
</evidence>
<evidence type="ECO:0000313" key="13">
    <source>
        <dbReference type="Proteomes" id="UP000186176"/>
    </source>
</evidence>
<keyword evidence="8 9" id="KW-0137">Centromere</keyword>
<accession>A0A1J4M9K3</accession>
<dbReference type="GO" id="GO:0005634">
    <property type="term" value="C:nucleus"/>
    <property type="evidence" value="ECO:0007669"/>
    <property type="project" value="UniProtKB-SubCell"/>
</dbReference>
<evidence type="ECO:0000256" key="2">
    <source>
        <dbReference type="ARBA" id="ARBA00006379"/>
    </source>
</evidence>
<proteinExistence type="inferred from homology"/>
<keyword evidence="9" id="KW-0539">Nucleus</keyword>
<reference evidence="12 13" key="1">
    <citation type="submission" date="2016-10" db="EMBL/GenBank/DDBJ databases">
        <title>Reductive evolution of mitochondrial metabolism and differential evolution of invasion-related proteins in Cryptosporidium.</title>
        <authorList>
            <person name="Liu S."/>
            <person name="Roellig D.M."/>
            <person name="Guo Y."/>
            <person name="Li N."/>
            <person name="Frace M.A."/>
            <person name="Tang K."/>
            <person name="Zhang L."/>
            <person name="Feng Y."/>
            <person name="Xiao L."/>
        </authorList>
    </citation>
    <scope>NUCLEOTIDE SEQUENCE [LARGE SCALE GENOMIC DNA]</scope>
    <source>
        <strain evidence="12">39726</strain>
    </source>
</reference>
<keyword evidence="4 9" id="KW-0132">Cell division</keyword>
<dbReference type="InterPro" id="IPR045143">
    <property type="entry name" value="Spc25"/>
</dbReference>
<keyword evidence="3 9" id="KW-0158">Chromosome</keyword>
<name>A0A1J4M9K3_9CRYT</name>
<dbReference type="PANTHER" id="PTHR14281">
    <property type="entry name" value="KINETOCHORE PROTEIN SPC25-RELATED"/>
    <property type="match status" value="1"/>
</dbReference>
<feature type="domain" description="Chromosome segregation protein Spc25 C-terminal" evidence="11">
    <location>
        <begin position="154"/>
        <end position="224"/>
    </location>
</feature>
<comment type="subunit">
    <text evidence="9">Component of the NDC80 complex.</text>
</comment>
<comment type="function">
    <text evidence="9">Acts as a component of the essential kinetochore-associated NDC80 complex, which is required for chromosome segregation and spindle checkpoint activity.</text>
</comment>
<sequence>MESHSIISNEISEEIQDLKSKLLEWSSGINGMLELGVEKLNDQVSRDINVIKDSSIRIDGLEKRIKDSQELSEIKKVVEFEQEEFKKCFNTNANALSEKVERLERQLQEDRQRFEQEKLVYEADLRVAKQQSLEREKSCRIYSENLGLNIGKVNGSNRFTFTCLDEGSPDKEFYFDLFYNEKAQLFEGVGSNPQVRDFQSNIELLNSKSISFRQFICRMRKSFKQLVE</sequence>
<dbReference type="GO" id="GO:0051301">
    <property type="term" value="P:cell division"/>
    <property type="evidence" value="ECO:0007669"/>
    <property type="project" value="UniProtKB-UniRule"/>
</dbReference>
<comment type="caution">
    <text evidence="12">The sequence shown here is derived from an EMBL/GenBank/DDBJ whole genome shotgun (WGS) entry which is preliminary data.</text>
</comment>
<dbReference type="GO" id="GO:0007059">
    <property type="term" value="P:chromosome segregation"/>
    <property type="evidence" value="ECO:0007669"/>
    <property type="project" value="InterPro"/>
</dbReference>
<evidence type="ECO:0000256" key="6">
    <source>
        <dbReference type="ARBA" id="ARBA00023054"/>
    </source>
</evidence>
<comment type="subcellular location">
    <subcellularLocation>
        <location evidence="1">Chromosome</location>
        <location evidence="1">Centromere</location>
    </subcellularLocation>
    <subcellularLocation>
        <location evidence="9">Nucleus</location>
    </subcellularLocation>
    <subcellularLocation>
        <location evidence="9">Chromosome</location>
        <location evidence="9">Centromere</location>
        <location evidence="9">Kinetochore</location>
    </subcellularLocation>
</comment>
<evidence type="ECO:0000313" key="12">
    <source>
        <dbReference type="EMBL" id="OII70894.1"/>
    </source>
</evidence>
<evidence type="ECO:0000256" key="4">
    <source>
        <dbReference type="ARBA" id="ARBA00022618"/>
    </source>
</evidence>
<organism evidence="12 13">
    <name type="scientific">Cryptosporidium ubiquitum</name>
    <dbReference type="NCBI Taxonomy" id="857276"/>
    <lineage>
        <taxon>Eukaryota</taxon>
        <taxon>Sar</taxon>
        <taxon>Alveolata</taxon>
        <taxon>Apicomplexa</taxon>
        <taxon>Conoidasida</taxon>
        <taxon>Coccidia</taxon>
        <taxon>Eucoccidiorida</taxon>
        <taxon>Eimeriorina</taxon>
        <taxon>Cryptosporidiidae</taxon>
        <taxon>Cryptosporidium</taxon>
    </lineage>
</organism>
<keyword evidence="6 10" id="KW-0175">Coiled coil</keyword>
<dbReference type="CDD" id="cd23784">
    <property type="entry name" value="RWD_Spc25"/>
    <property type="match status" value="1"/>
</dbReference>
<dbReference type="GO" id="GO:0031262">
    <property type="term" value="C:Ndc80 complex"/>
    <property type="evidence" value="ECO:0007669"/>
    <property type="project" value="InterPro"/>
</dbReference>
<keyword evidence="5 9" id="KW-0498">Mitosis</keyword>
<keyword evidence="9" id="KW-0995">Kinetochore</keyword>
<protein>
    <recommendedName>
        <fullName evidence="9">Kinetochore protein SPC25</fullName>
    </recommendedName>
</protein>
<dbReference type="OrthoDB" id="340382at2759"/>
<dbReference type="Pfam" id="PF08234">
    <property type="entry name" value="Spindle_Spc25"/>
    <property type="match status" value="1"/>
</dbReference>
<dbReference type="AlphaFoldDB" id="A0A1J4M9K3"/>
<dbReference type="RefSeq" id="XP_028873001.1">
    <property type="nucleotide sequence ID" value="XM_029017835.1"/>
</dbReference>
<evidence type="ECO:0000256" key="9">
    <source>
        <dbReference type="RuleBase" id="RU367150"/>
    </source>
</evidence>
<evidence type="ECO:0000256" key="8">
    <source>
        <dbReference type="ARBA" id="ARBA00023328"/>
    </source>
</evidence>
<keyword evidence="7 9" id="KW-0131">Cell cycle</keyword>
<dbReference type="PANTHER" id="PTHR14281:SF0">
    <property type="entry name" value="KINETOCHORE PROTEIN SPC25"/>
    <property type="match status" value="1"/>
</dbReference>
<gene>
    <name evidence="12" type="ORF">cubi_00822</name>
</gene>
<evidence type="ECO:0000256" key="1">
    <source>
        <dbReference type="ARBA" id="ARBA00004584"/>
    </source>
</evidence>
<evidence type="ECO:0000259" key="11">
    <source>
        <dbReference type="Pfam" id="PF08234"/>
    </source>
</evidence>
<dbReference type="VEuPathDB" id="CryptoDB:cubi_00822"/>
<evidence type="ECO:0000256" key="3">
    <source>
        <dbReference type="ARBA" id="ARBA00022454"/>
    </source>
</evidence>
<feature type="coiled-coil region" evidence="10">
    <location>
        <begin position="51"/>
        <end position="131"/>
    </location>
</feature>
<dbReference type="Gene3D" id="3.30.457.50">
    <property type="entry name" value="Chromosome segregation protein Spc25"/>
    <property type="match status" value="1"/>
</dbReference>
<comment type="similarity">
    <text evidence="2 9">Belongs to the SPC25 family.</text>
</comment>
<keyword evidence="13" id="KW-1185">Reference proteome</keyword>
<dbReference type="Proteomes" id="UP000186176">
    <property type="component" value="Unassembled WGS sequence"/>
</dbReference>
<dbReference type="EMBL" id="LRBP01000037">
    <property type="protein sequence ID" value="OII70894.1"/>
    <property type="molecule type" value="Genomic_DNA"/>
</dbReference>
<evidence type="ECO:0000256" key="5">
    <source>
        <dbReference type="ARBA" id="ARBA00022776"/>
    </source>
</evidence>
<dbReference type="InterPro" id="IPR013255">
    <property type="entry name" value="Spc25_C"/>
</dbReference>